<evidence type="ECO:0000313" key="2">
    <source>
        <dbReference type="Proteomes" id="UP001557470"/>
    </source>
</evidence>
<dbReference type="AlphaFoldDB" id="A0ABD0WPA1"/>
<accession>A0ABD0WPA1</accession>
<name>A0ABD0WPA1_UMBPY</name>
<proteinExistence type="predicted"/>
<evidence type="ECO:0008006" key="3">
    <source>
        <dbReference type="Google" id="ProtNLM"/>
    </source>
</evidence>
<keyword evidence="2" id="KW-1185">Reference proteome</keyword>
<comment type="caution">
    <text evidence="1">The sequence shown here is derived from an EMBL/GenBank/DDBJ whole genome shotgun (WGS) entry which is preliminary data.</text>
</comment>
<dbReference type="EMBL" id="JAGEUA010000005">
    <property type="protein sequence ID" value="KAL0978577.1"/>
    <property type="molecule type" value="Genomic_DNA"/>
</dbReference>
<organism evidence="1 2">
    <name type="scientific">Umbra pygmaea</name>
    <name type="common">Eastern mudminnow</name>
    <dbReference type="NCBI Taxonomy" id="75934"/>
    <lineage>
        <taxon>Eukaryota</taxon>
        <taxon>Metazoa</taxon>
        <taxon>Chordata</taxon>
        <taxon>Craniata</taxon>
        <taxon>Vertebrata</taxon>
        <taxon>Euteleostomi</taxon>
        <taxon>Actinopterygii</taxon>
        <taxon>Neopterygii</taxon>
        <taxon>Teleostei</taxon>
        <taxon>Protacanthopterygii</taxon>
        <taxon>Esociformes</taxon>
        <taxon>Umbridae</taxon>
        <taxon>Umbra</taxon>
    </lineage>
</organism>
<sequence length="114" mass="12519">MDLRSPLPFSFAPTTSPLCFALFPLKVTAQQPAPLVIGGSGLNGWACACECFSSQQAQAIRRLPVGSRRDVQSGCVDEQQMQCLPQRTKNLLFLHFSAYVLKPGGEKGFQFNNR</sequence>
<protein>
    <recommendedName>
        <fullName evidence="3">Secreted protein</fullName>
    </recommendedName>
</protein>
<dbReference type="Proteomes" id="UP001557470">
    <property type="component" value="Unassembled WGS sequence"/>
</dbReference>
<gene>
    <name evidence="1" type="ORF">UPYG_G00172450</name>
</gene>
<evidence type="ECO:0000313" key="1">
    <source>
        <dbReference type="EMBL" id="KAL0978577.1"/>
    </source>
</evidence>
<reference evidence="1 2" key="1">
    <citation type="submission" date="2024-06" db="EMBL/GenBank/DDBJ databases">
        <authorList>
            <person name="Pan Q."/>
            <person name="Wen M."/>
            <person name="Jouanno E."/>
            <person name="Zahm M."/>
            <person name="Klopp C."/>
            <person name="Cabau C."/>
            <person name="Louis A."/>
            <person name="Berthelot C."/>
            <person name="Parey E."/>
            <person name="Roest Crollius H."/>
            <person name="Montfort J."/>
            <person name="Robinson-Rechavi M."/>
            <person name="Bouchez O."/>
            <person name="Lampietro C."/>
            <person name="Lopez Roques C."/>
            <person name="Donnadieu C."/>
            <person name="Postlethwait J."/>
            <person name="Bobe J."/>
            <person name="Verreycken H."/>
            <person name="Guiguen Y."/>
        </authorList>
    </citation>
    <scope>NUCLEOTIDE SEQUENCE [LARGE SCALE GENOMIC DNA]</scope>
    <source>
        <strain evidence="1">Up_M1</strain>
        <tissue evidence="1">Testis</tissue>
    </source>
</reference>